<evidence type="ECO:0000313" key="3">
    <source>
        <dbReference type="Proteomes" id="UP001141434"/>
    </source>
</evidence>
<dbReference type="Proteomes" id="UP001141434">
    <property type="component" value="Unassembled WGS sequence"/>
</dbReference>
<feature type="compositionally biased region" description="Low complexity" evidence="1">
    <location>
        <begin position="81"/>
        <end position="94"/>
    </location>
</feature>
<organism evidence="2 3">
    <name type="scientific">Penicillium alfredii</name>
    <dbReference type="NCBI Taxonomy" id="1506179"/>
    <lineage>
        <taxon>Eukaryota</taxon>
        <taxon>Fungi</taxon>
        <taxon>Dikarya</taxon>
        <taxon>Ascomycota</taxon>
        <taxon>Pezizomycotina</taxon>
        <taxon>Eurotiomycetes</taxon>
        <taxon>Eurotiomycetidae</taxon>
        <taxon>Eurotiales</taxon>
        <taxon>Aspergillaceae</taxon>
        <taxon>Penicillium</taxon>
    </lineage>
</organism>
<sequence length="187" mass="21350">MSVPGRVAPLPLRRRPARAFYRFLPISRDLLLKRYYDPSPSFNPCLVVPRPFYSAVYLPRAPLHITFCFPRGNISDIADLSSATDSDTSGVSFRPDFDTTDDSDSRDASTLTGLTNPEPSYLPDNYNGPLTYLKRPMRCLADVGVLPDFSDNPNNDIDKDLTDIPLDYRRLDQTKVQGRRIEKRWYK</sequence>
<dbReference type="RefSeq" id="XP_056510339.1">
    <property type="nucleotide sequence ID" value="XM_056657539.1"/>
</dbReference>
<reference evidence="2" key="2">
    <citation type="journal article" date="2023" name="IMA Fungus">
        <title>Comparative genomic study of the Penicillium genus elucidates a diverse pangenome and 15 lateral gene transfer events.</title>
        <authorList>
            <person name="Petersen C."/>
            <person name="Sorensen T."/>
            <person name="Nielsen M.R."/>
            <person name="Sondergaard T.E."/>
            <person name="Sorensen J.L."/>
            <person name="Fitzpatrick D.A."/>
            <person name="Frisvad J.C."/>
            <person name="Nielsen K.L."/>
        </authorList>
    </citation>
    <scope>NUCLEOTIDE SEQUENCE</scope>
    <source>
        <strain evidence="2">IBT 34128</strain>
    </source>
</reference>
<evidence type="ECO:0000256" key="1">
    <source>
        <dbReference type="SAM" id="MobiDB-lite"/>
    </source>
</evidence>
<dbReference type="EMBL" id="JAPMSZ010000009">
    <property type="protein sequence ID" value="KAJ5092144.1"/>
    <property type="molecule type" value="Genomic_DNA"/>
</dbReference>
<comment type="caution">
    <text evidence="2">The sequence shown here is derived from an EMBL/GenBank/DDBJ whole genome shotgun (WGS) entry which is preliminary data.</text>
</comment>
<dbReference type="GeneID" id="81396708"/>
<evidence type="ECO:0000313" key="2">
    <source>
        <dbReference type="EMBL" id="KAJ5092144.1"/>
    </source>
</evidence>
<protein>
    <submittedName>
        <fullName evidence="2">Uncharacterized protein</fullName>
    </submittedName>
</protein>
<keyword evidence="3" id="KW-1185">Reference proteome</keyword>
<proteinExistence type="predicted"/>
<feature type="region of interest" description="Disordered" evidence="1">
    <location>
        <begin position="81"/>
        <end position="121"/>
    </location>
</feature>
<accession>A0A9W9K3X0</accession>
<gene>
    <name evidence="2" type="ORF">NUU61_007014</name>
</gene>
<dbReference type="AlphaFoldDB" id="A0A9W9K3X0"/>
<name>A0A9W9K3X0_9EURO</name>
<reference evidence="2" key="1">
    <citation type="submission" date="2022-11" db="EMBL/GenBank/DDBJ databases">
        <authorList>
            <person name="Petersen C."/>
        </authorList>
    </citation>
    <scope>NUCLEOTIDE SEQUENCE</scope>
    <source>
        <strain evidence="2">IBT 34128</strain>
    </source>
</reference>
<dbReference type="OrthoDB" id="4369381at2759"/>